<feature type="transmembrane region" description="Helical" evidence="2">
    <location>
        <begin position="150"/>
        <end position="172"/>
    </location>
</feature>
<protein>
    <recommendedName>
        <fullName evidence="5">DUF4129 domain-containing protein</fullName>
    </recommendedName>
</protein>
<sequence>MTQSIDDITRQARKGSVAAIIQILNDRLADEGIRTRAMLADGALQLLCEAKTAEQLEQAATVERIRHILESLSPRNISKVNVNARLVREQQLLWLEEINRDPENQLLWSELVVLKKPHLLQRWLEDRKAPKPRSPFPTQSTSRKNLKQMYFWRGLLGGASLCLFLLLLGWVAKDWLGSRFISDRSSDSPPPVATDLPETPPVSPSVPATADPPPTSAANTDPFVQAVRLAEEAAVDGQAAQTAAEWLDLASRWQRASDLMAEVTPADSRYPTAQDRVNTYRQNSEAALQQVERLQSQ</sequence>
<proteinExistence type="predicted"/>
<keyword evidence="4" id="KW-1185">Reference proteome</keyword>
<comment type="caution">
    <text evidence="3">The sequence shown here is derived from an EMBL/GenBank/DDBJ whole genome shotgun (WGS) entry which is preliminary data.</text>
</comment>
<evidence type="ECO:0000313" key="4">
    <source>
        <dbReference type="Proteomes" id="UP001600165"/>
    </source>
</evidence>
<accession>A0ABW6IHX7</accession>
<keyword evidence="2" id="KW-1133">Transmembrane helix</keyword>
<organism evidence="3 4">
    <name type="scientific">Almyronema epifaneia S1</name>
    <dbReference type="NCBI Taxonomy" id="2991925"/>
    <lineage>
        <taxon>Bacteria</taxon>
        <taxon>Bacillati</taxon>
        <taxon>Cyanobacteriota</taxon>
        <taxon>Cyanophyceae</taxon>
        <taxon>Nodosilineales</taxon>
        <taxon>Nodosilineaceae</taxon>
        <taxon>Almyronema</taxon>
        <taxon>Almyronema epifaneia</taxon>
    </lineage>
</organism>
<dbReference type="RefSeq" id="WP_377966853.1">
    <property type="nucleotide sequence ID" value="NZ_JBHZOL010000093.1"/>
</dbReference>
<dbReference type="EMBL" id="JBHZOL010000093">
    <property type="protein sequence ID" value="MFE4107795.1"/>
    <property type="molecule type" value="Genomic_DNA"/>
</dbReference>
<keyword evidence="2" id="KW-0472">Membrane</keyword>
<keyword evidence="2" id="KW-0812">Transmembrane</keyword>
<feature type="compositionally biased region" description="Pro residues" evidence="1">
    <location>
        <begin position="188"/>
        <end position="215"/>
    </location>
</feature>
<evidence type="ECO:0000256" key="2">
    <source>
        <dbReference type="SAM" id="Phobius"/>
    </source>
</evidence>
<evidence type="ECO:0000256" key="1">
    <source>
        <dbReference type="SAM" id="MobiDB-lite"/>
    </source>
</evidence>
<evidence type="ECO:0000313" key="3">
    <source>
        <dbReference type="EMBL" id="MFE4107795.1"/>
    </source>
</evidence>
<name>A0ABW6IHX7_9CYAN</name>
<reference evidence="3 4" key="1">
    <citation type="submission" date="2024-10" db="EMBL/GenBank/DDBJ databases">
        <authorList>
            <person name="Ratan Roy A."/>
            <person name="Morales Sandoval P.H."/>
            <person name="De Los Santos Villalobos S."/>
            <person name="Chakraborty S."/>
            <person name="Mukherjee J."/>
        </authorList>
    </citation>
    <scope>NUCLEOTIDE SEQUENCE [LARGE SCALE GENOMIC DNA]</scope>
    <source>
        <strain evidence="3 4">S1</strain>
    </source>
</reference>
<gene>
    <name evidence="3" type="ORF">ACFVKH_16020</name>
</gene>
<dbReference type="Proteomes" id="UP001600165">
    <property type="component" value="Unassembled WGS sequence"/>
</dbReference>
<evidence type="ECO:0008006" key="5">
    <source>
        <dbReference type="Google" id="ProtNLM"/>
    </source>
</evidence>
<feature type="region of interest" description="Disordered" evidence="1">
    <location>
        <begin position="183"/>
        <end position="220"/>
    </location>
</feature>